<evidence type="ECO:0000313" key="1">
    <source>
        <dbReference type="EMBL" id="KAK9157606.1"/>
    </source>
</evidence>
<dbReference type="AlphaFoldDB" id="A0AAP0KS30"/>
<protein>
    <submittedName>
        <fullName evidence="1">Uncharacterized protein</fullName>
    </submittedName>
</protein>
<sequence>MQAKLQMRHQELTQTTPDQPVDDEEVYYKVAGDCPKGCVYSLRSLWRKKRRYVDPDASTSQMLAQRGMGNFMILSTPKELLEGAGDGVGPMVVFSSLEVMENQWVKLSRVGRVLRLEDRSLFFIVAAFFGVQDSVSKIVTPMALPNEKINKQEFGFRKVIKDGLLVLVDMVSGRYLRIIFNYEKYMICRGRRVLL</sequence>
<proteinExistence type="predicted"/>
<evidence type="ECO:0000313" key="2">
    <source>
        <dbReference type="Proteomes" id="UP001419268"/>
    </source>
</evidence>
<organism evidence="1 2">
    <name type="scientific">Stephania cephalantha</name>
    <dbReference type="NCBI Taxonomy" id="152367"/>
    <lineage>
        <taxon>Eukaryota</taxon>
        <taxon>Viridiplantae</taxon>
        <taxon>Streptophyta</taxon>
        <taxon>Embryophyta</taxon>
        <taxon>Tracheophyta</taxon>
        <taxon>Spermatophyta</taxon>
        <taxon>Magnoliopsida</taxon>
        <taxon>Ranunculales</taxon>
        <taxon>Menispermaceae</taxon>
        <taxon>Menispermoideae</taxon>
        <taxon>Cissampelideae</taxon>
        <taxon>Stephania</taxon>
    </lineage>
</organism>
<gene>
    <name evidence="1" type="ORF">Scep_004180</name>
</gene>
<reference evidence="1 2" key="1">
    <citation type="submission" date="2024-01" db="EMBL/GenBank/DDBJ databases">
        <title>Genome assemblies of Stephania.</title>
        <authorList>
            <person name="Yang L."/>
        </authorList>
    </citation>
    <scope>NUCLEOTIDE SEQUENCE [LARGE SCALE GENOMIC DNA]</scope>
    <source>
        <strain evidence="1">JXDWG</strain>
        <tissue evidence="1">Leaf</tissue>
    </source>
</reference>
<accession>A0AAP0KS30</accession>
<name>A0AAP0KS30_9MAGN</name>
<dbReference type="Proteomes" id="UP001419268">
    <property type="component" value="Unassembled WGS sequence"/>
</dbReference>
<keyword evidence="2" id="KW-1185">Reference proteome</keyword>
<dbReference type="EMBL" id="JBBNAG010000002">
    <property type="protein sequence ID" value="KAK9157606.1"/>
    <property type="molecule type" value="Genomic_DNA"/>
</dbReference>
<comment type="caution">
    <text evidence="1">The sequence shown here is derived from an EMBL/GenBank/DDBJ whole genome shotgun (WGS) entry which is preliminary data.</text>
</comment>